<feature type="region of interest" description="Disordered" evidence="7">
    <location>
        <begin position="44"/>
        <end position="80"/>
    </location>
</feature>
<proteinExistence type="inferred from homology"/>
<feature type="compositionally biased region" description="Polar residues" evidence="7">
    <location>
        <begin position="71"/>
        <end position="80"/>
    </location>
</feature>
<comment type="similarity">
    <text evidence="2">Belongs to the TPX2 family.</text>
</comment>
<feature type="region of interest" description="Disordered" evidence="7">
    <location>
        <begin position="138"/>
        <end position="225"/>
    </location>
</feature>
<dbReference type="Proteomes" id="UP000825935">
    <property type="component" value="Chromosome 19"/>
</dbReference>
<dbReference type="PANTHER" id="PTHR46372">
    <property type="entry name" value="PROTEIN WVD2-LIKE 3"/>
    <property type="match status" value="1"/>
</dbReference>
<feature type="compositionally biased region" description="Polar residues" evidence="7">
    <location>
        <begin position="445"/>
        <end position="458"/>
    </location>
</feature>
<evidence type="ECO:0000256" key="4">
    <source>
        <dbReference type="ARBA" id="ARBA00022701"/>
    </source>
</evidence>
<dbReference type="InterPro" id="IPR044806">
    <property type="entry name" value="WVD2/WDL1-4"/>
</dbReference>
<keyword evidence="6" id="KW-0175">Coiled coil</keyword>
<dbReference type="InterPro" id="IPR027329">
    <property type="entry name" value="TPX2_C"/>
</dbReference>
<keyword evidence="3" id="KW-0963">Cytoplasm</keyword>
<feature type="region of interest" description="Disordered" evidence="7">
    <location>
        <begin position="445"/>
        <end position="487"/>
    </location>
</feature>
<evidence type="ECO:0000313" key="10">
    <source>
        <dbReference type="Proteomes" id="UP000825935"/>
    </source>
</evidence>
<comment type="caution">
    <text evidence="9">The sequence shown here is derived from an EMBL/GenBank/DDBJ whole genome shotgun (WGS) entry which is preliminary data.</text>
</comment>
<dbReference type="OMA" id="DTDIMAK"/>
<comment type="subcellular location">
    <subcellularLocation>
        <location evidence="1">Cytoplasm</location>
        <location evidence="1">Cytoskeleton</location>
    </subcellularLocation>
</comment>
<dbReference type="AlphaFoldDB" id="A0A8T2SPW5"/>
<accession>A0A8T2SPW5</accession>
<feature type="compositionally biased region" description="Basic and acidic residues" evidence="7">
    <location>
        <begin position="139"/>
        <end position="154"/>
    </location>
</feature>
<feature type="compositionally biased region" description="Basic and acidic residues" evidence="7">
    <location>
        <begin position="459"/>
        <end position="469"/>
    </location>
</feature>
<sequence>MFSSKRPSRNQILKKLEGKYSLQIEEFEEEVVVKHRKVNPEPVYTVTDGEVKAMGSTREQEEGSSQTSESCCNNTGGDLPSQANFDTIFDDVGAVVAEAEGAREYNREPSVLMEDFDIQKVGGLQNLLQIAEEVETEEYAERKEVSGIHKEDKTAPSCPKEMKSTASPSERDASTTSPTVEGKSHPSAVPSSLESQRVICSQSTASARRKSSRSGSSAPITVGSSRSQFTISQPFSLATDKRAFDGRRAKGAECVPSHKEKAFGRNGTLHEANLRTPEIHRLPAVKATRSETFRCRESEILDNRDDDAVSIYSTQSCLVAPKAKTSWFTSTSSFKFQTDARAEKRKEYYAKLQERMIVKEDEKNRMQEKVKKEREEEIKQLRRSLNFKANPIPRFYQEGPPKMPELQKVPTTRARSPKFSRRESSGGSTRLCSIIKCEANTSSLSPYESGKCQNGQLHSRNDHYRRGVEGRSSASPNERDLKKEGSMLSPRIASKLSTIGNSSLDVHVKGQGCLIVSSELMMGNDDSRDLLVQSIKNECALDHGIRDDLCHDYGASINSNEVVAGLDLHAQPDCWVNTSNTLQSHPNTYSSVSSFSSNKVKAVAWESSNHLCTDNGNQSTRKSAA</sequence>
<dbReference type="GO" id="GO:0000226">
    <property type="term" value="P:microtubule cytoskeleton organization"/>
    <property type="evidence" value="ECO:0007669"/>
    <property type="project" value="InterPro"/>
</dbReference>
<dbReference type="PANTHER" id="PTHR46372:SF2">
    <property type="entry name" value="PROTEIN WVD2-LIKE 3"/>
    <property type="match status" value="1"/>
</dbReference>
<name>A0A8T2SPW5_CERRI</name>
<dbReference type="Pfam" id="PF06886">
    <property type="entry name" value="TPX2"/>
    <property type="match status" value="1"/>
</dbReference>
<evidence type="ECO:0000256" key="7">
    <source>
        <dbReference type="SAM" id="MobiDB-lite"/>
    </source>
</evidence>
<feature type="domain" description="TPX2 C-terminal" evidence="8">
    <location>
        <begin position="334"/>
        <end position="402"/>
    </location>
</feature>
<evidence type="ECO:0000256" key="6">
    <source>
        <dbReference type="SAM" id="Coils"/>
    </source>
</evidence>
<feature type="coiled-coil region" evidence="6">
    <location>
        <begin position="349"/>
        <end position="384"/>
    </location>
</feature>
<dbReference type="GO" id="GO:0005874">
    <property type="term" value="C:microtubule"/>
    <property type="evidence" value="ECO:0007669"/>
    <property type="project" value="UniProtKB-KW"/>
</dbReference>
<keyword evidence="10" id="KW-1185">Reference proteome</keyword>
<gene>
    <name evidence="9" type="ORF">KP509_19G059000</name>
</gene>
<feature type="compositionally biased region" description="Polar residues" evidence="7">
    <location>
        <begin position="189"/>
        <end position="200"/>
    </location>
</feature>
<dbReference type="OrthoDB" id="1925970at2759"/>
<organism evidence="9 10">
    <name type="scientific">Ceratopteris richardii</name>
    <name type="common">Triangle waterfern</name>
    <dbReference type="NCBI Taxonomy" id="49495"/>
    <lineage>
        <taxon>Eukaryota</taxon>
        <taxon>Viridiplantae</taxon>
        <taxon>Streptophyta</taxon>
        <taxon>Embryophyta</taxon>
        <taxon>Tracheophyta</taxon>
        <taxon>Polypodiopsida</taxon>
        <taxon>Polypodiidae</taxon>
        <taxon>Polypodiales</taxon>
        <taxon>Pteridineae</taxon>
        <taxon>Pteridaceae</taxon>
        <taxon>Parkerioideae</taxon>
        <taxon>Ceratopteris</taxon>
    </lineage>
</organism>
<evidence type="ECO:0000259" key="8">
    <source>
        <dbReference type="Pfam" id="PF06886"/>
    </source>
</evidence>
<feature type="region of interest" description="Disordered" evidence="7">
    <location>
        <begin position="391"/>
        <end position="427"/>
    </location>
</feature>
<evidence type="ECO:0000313" key="9">
    <source>
        <dbReference type="EMBL" id="KAH7352698.1"/>
    </source>
</evidence>
<keyword evidence="5" id="KW-0206">Cytoskeleton</keyword>
<reference evidence="9" key="1">
    <citation type="submission" date="2021-08" db="EMBL/GenBank/DDBJ databases">
        <title>WGS assembly of Ceratopteris richardii.</title>
        <authorList>
            <person name="Marchant D.B."/>
            <person name="Chen G."/>
            <person name="Jenkins J."/>
            <person name="Shu S."/>
            <person name="Leebens-Mack J."/>
            <person name="Grimwood J."/>
            <person name="Schmutz J."/>
            <person name="Soltis P."/>
            <person name="Soltis D."/>
            <person name="Chen Z.-H."/>
        </authorList>
    </citation>
    <scope>NUCLEOTIDE SEQUENCE</scope>
    <source>
        <strain evidence="9">Whitten #5841</strain>
        <tissue evidence="9">Leaf</tissue>
    </source>
</reference>
<dbReference type="GO" id="GO:0008017">
    <property type="term" value="F:microtubule binding"/>
    <property type="evidence" value="ECO:0007669"/>
    <property type="project" value="InterPro"/>
</dbReference>
<keyword evidence="4" id="KW-0493">Microtubule</keyword>
<protein>
    <recommendedName>
        <fullName evidence="8">TPX2 C-terminal domain-containing protein</fullName>
    </recommendedName>
</protein>
<evidence type="ECO:0000256" key="2">
    <source>
        <dbReference type="ARBA" id="ARBA00005885"/>
    </source>
</evidence>
<dbReference type="EMBL" id="CM035424">
    <property type="protein sequence ID" value="KAH7352698.1"/>
    <property type="molecule type" value="Genomic_DNA"/>
</dbReference>
<evidence type="ECO:0000256" key="5">
    <source>
        <dbReference type="ARBA" id="ARBA00023212"/>
    </source>
</evidence>
<feature type="compositionally biased region" description="Polar residues" evidence="7">
    <location>
        <begin position="164"/>
        <end position="179"/>
    </location>
</feature>
<evidence type="ECO:0000256" key="3">
    <source>
        <dbReference type="ARBA" id="ARBA00022490"/>
    </source>
</evidence>
<evidence type="ECO:0000256" key="1">
    <source>
        <dbReference type="ARBA" id="ARBA00004245"/>
    </source>
</evidence>